<feature type="compositionally biased region" description="Polar residues" evidence="1">
    <location>
        <begin position="1"/>
        <end position="17"/>
    </location>
</feature>
<feature type="compositionally biased region" description="Polar residues" evidence="1">
    <location>
        <begin position="44"/>
        <end position="55"/>
    </location>
</feature>
<feature type="non-terminal residue" evidence="2">
    <location>
        <position position="104"/>
    </location>
</feature>
<dbReference type="AlphaFoldDB" id="A0A7X2MU11"/>
<evidence type="ECO:0000313" key="2">
    <source>
        <dbReference type="EMBL" id="MSE19374.1"/>
    </source>
</evidence>
<keyword evidence="2" id="KW-0723">Serine/threonine-protein kinase</keyword>
<dbReference type="Proteomes" id="UP000461948">
    <property type="component" value="Unassembled WGS sequence"/>
</dbReference>
<evidence type="ECO:0000313" key="3">
    <source>
        <dbReference type="Proteomes" id="UP000461948"/>
    </source>
</evidence>
<evidence type="ECO:0000256" key="1">
    <source>
        <dbReference type="SAM" id="MobiDB-lite"/>
    </source>
</evidence>
<reference evidence="2 3" key="1">
    <citation type="submission" date="2019-11" db="EMBL/GenBank/DDBJ databases">
        <title>Draft Genome Sequence of Plant Growth-Promoting Rhizosphere-Associated Bacteria.</title>
        <authorList>
            <person name="Vasilyev I.Y."/>
            <person name="Radchenko V."/>
            <person name="Ilnitskaya E.V."/>
        </authorList>
    </citation>
    <scope>NUCLEOTIDE SEQUENCE [LARGE SCALE GENOMIC DNA]</scope>
    <source>
        <strain evidence="2 3">VRA_MhP_f</strain>
    </source>
</reference>
<sequence>MSRGNEQTPLAEITQNDAPAVTVAPVNQPVAAPPTQTEAPPDTVASTPAQTSEPAQTAAREPDPQPAPPPAPVAQVYIRLQQGERVQVNGQPQALVPAVNGFAT</sequence>
<accession>A0A7X2MU11</accession>
<organism evidence="2 3">
    <name type="scientific">Enterobacter agglomerans</name>
    <name type="common">Erwinia herbicola</name>
    <name type="synonym">Pantoea agglomerans</name>
    <dbReference type="NCBI Taxonomy" id="549"/>
    <lineage>
        <taxon>Bacteria</taxon>
        <taxon>Pseudomonadati</taxon>
        <taxon>Pseudomonadota</taxon>
        <taxon>Gammaproteobacteria</taxon>
        <taxon>Enterobacterales</taxon>
        <taxon>Erwiniaceae</taxon>
        <taxon>Pantoea</taxon>
        <taxon>Pantoea agglomerans group</taxon>
    </lineage>
</organism>
<gene>
    <name evidence="2" type="ORF">GKC49_31015</name>
</gene>
<dbReference type="EMBL" id="WKLC01002684">
    <property type="protein sequence ID" value="MSE19374.1"/>
    <property type="molecule type" value="Genomic_DNA"/>
</dbReference>
<dbReference type="GO" id="GO:0004674">
    <property type="term" value="F:protein serine/threonine kinase activity"/>
    <property type="evidence" value="ECO:0007669"/>
    <property type="project" value="UniProtKB-KW"/>
</dbReference>
<keyword evidence="2" id="KW-0418">Kinase</keyword>
<protein>
    <submittedName>
        <fullName evidence="2">Serine/threonine protein kinase</fullName>
    </submittedName>
</protein>
<feature type="compositionally biased region" description="Low complexity" evidence="1">
    <location>
        <begin position="18"/>
        <end position="36"/>
    </location>
</feature>
<name>A0A7X2MU11_ENTAG</name>
<feature type="non-terminal residue" evidence="2">
    <location>
        <position position="1"/>
    </location>
</feature>
<keyword evidence="2" id="KW-0808">Transferase</keyword>
<proteinExistence type="predicted"/>
<comment type="caution">
    <text evidence="2">The sequence shown here is derived from an EMBL/GenBank/DDBJ whole genome shotgun (WGS) entry which is preliminary data.</text>
</comment>
<feature type="region of interest" description="Disordered" evidence="1">
    <location>
        <begin position="1"/>
        <end position="73"/>
    </location>
</feature>